<name>A0A2K3LZR4_TRIPR</name>
<dbReference type="Pfam" id="PF06969">
    <property type="entry name" value="HemN_C"/>
    <property type="match status" value="1"/>
</dbReference>
<dbReference type="InterPro" id="IPR010723">
    <property type="entry name" value="HemN_C"/>
</dbReference>
<evidence type="ECO:0000259" key="1">
    <source>
        <dbReference type="Pfam" id="PF06969"/>
    </source>
</evidence>
<organism evidence="2 3">
    <name type="scientific">Trifolium pratense</name>
    <name type="common">Red clover</name>
    <dbReference type="NCBI Taxonomy" id="57577"/>
    <lineage>
        <taxon>Eukaryota</taxon>
        <taxon>Viridiplantae</taxon>
        <taxon>Streptophyta</taxon>
        <taxon>Embryophyta</taxon>
        <taxon>Tracheophyta</taxon>
        <taxon>Spermatophyta</taxon>
        <taxon>Magnoliopsida</taxon>
        <taxon>eudicotyledons</taxon>
        <taxon>Gunneridae</taxon>
        <taxon>Pentapetalae</taxon>
        <taxon>rosids</taxon>
        <taxon>fabids</taxon>
        <taxon>Fabales</taxon>
        <taxon>Fabaceae</taxon>
        <taxon>Papilionoideae</taxon>
        <taxon>50 kb inversion clade</taxon>
        <taxon>NPAAA clade</taxon>
        <taxon>Hologalegina</taxon>
        <taxon>IRL clade</taxon>
        <taxon>Trifolieae</taxon>
        <taxon>Trifolium</taxon>
    </lineage>
</organism>
<evidence type="ECO:0000313" key="3">
    <source>
        <dbReference type="Proteomes" id="UP000236291"/>
    </source>
</evidence>
<reference evidence="2 3" key="2">
    <citation type="journal article" date="2017" name="Front. Plant Sci.">
        <title>Gene Classification and Mining of Molecular Markers Useful in Red Clover (Trifolium pratense) Breeding.</title>
        <authorList>
            <person name="Istvanek J."/>
            <person name="Dluhosova J."/>
            <person name="Dluhos P."/>
            <person name="Patkova L."/>
            <person name="Nedelnik J."/>
            <person name="Repkova J."/>
        </authorList>
    </citation>
    <scope>NUCLEOTIDE SEQUENCE [LARGE SCALE GENOMIC DNA]</scope>
    <source>
        <strain evidence="3">cv. Tatra</strain>
        <tissue evidence="2">Young leaves</tissue>
    </source>
</reference>
<sequence length="221" mass="25365">RYAPGEFPLPSETQSADFYKMASKMLCDASYNHYEISSYCKNGYECKHNFIYWKNKPFYAFGLGSTSFIGGLRFSRPKKMNEYTKFVQNLENGLINSSSDDNINSKDTATDVVMLSLRTARGLDLKRFQESFGNSLVLSLLEVYKPYVESGHVVFLDEQRRTIRIDEINNSLFYETNSERRVAYMRLSDPNGFLLSNELISLAFGVIDSWNDYPSALQEAT</sequence>
<dbReference type="AlphaFoldDB" id="A0A2K3LZR4"/>
<comment type="caution">
    <text evidence="2">The sequence shown here is derived from an EMBL/GenBank/DDBJ whole genome shotgun (WGS) entry which is preliminary data.</text>
</comment>
<evidence type="ECO:0000313" key="2">
    <source>
        <dbReference type="EMBL" id="PNX84030.1"/>
    </source>
</evidence>
<dbReference type="PANTHER" id="PTHR13932">
    <property type="entry name" value="COPROPORPHYRINIGEN III OXIDASE"/>
    <property type="match status" value="1"/>
</dbReference>
<dbReference type="InterPro" id="IPR058240">
    <property type="entry name" value="rSAM_sf"/>
</dbReference>
<feature type="non-terminal residue" evidence="2">
    <location>
        <position position="1"/>
    </location>
</feature>
<dbReference type="STRING" id="57577.A0A2K3LZR4"/>
<reference evidence="2 3" key="1">
    <citation type="journal article" date="2014" name="Am. J. Bot.">
        <title>Genome assembly and annotation for red clover (Trifolium pratense; Fabaceae).</title>
        <authorList>
            <person name="Istvanek J."/>
            <person name="Jaros M."/>
            <person name="Krenek A."/>
            <person name="Repkova J."/>
        </authorList>
    </citation>
    <scope>NUCLEOTIDE SEQUENCE [LARGE SCALE GENOMIC DNA]</scope>
    <source>
        <strain evidence="3">cv. Tatra</strain>
        <tissue evidence="2">Young leaves</tissue>
    </source>
</reference>
<dbReference type="PANTHER" id="PTHR13932:SF5">
    <property type="entry name" value="RADICAL S-ADENOSYL METHIONINE DOMAIN-CONTAINING PROTEIN 1, MITOCHONDRIAL"/>
    <property type="match status" value="1"/>
</dbReference>
<accession>A0A2K3LZR4</accession>
<proteinExistence type="predicted"/>
<dbReference type="GO" id="GO:0051539">
    <property type="term" value="F:4 iron, 4 sulfur cluster binding"/>
    <property type="evidence" value="ECO:0007669"/>
    <property type="project" value="TreeGrafter"/>
</dbReference>
<feature type="domain" description="HemN C-terminal" evidence="1">
    <location>
        <begin position="105"/>
        <end position="155"/>
    </location>
</feature>
<dbReference type="GO" id="GO:0006779">
    <property type="term" value="P:porphyrin-containing compound biosynthetic process"/>
    <property type="evidence" value="ECO:0007669"/>
    <property type="project" value="TreeGrafter"/>
</dbReference>
<dbReference type="EMBL" id="ASHM01045439">
    <property type="protein sequence ID" value="PNX84030.1"/>
    <property type="molecule type" value="Genomic_DNA"/>
</dbReference>
<dbReference type="Proteomes" id="UP000236291">
    <property type="component" value="Unassembled WGS sequence"/>
</dbReference>
<gene>
    <name evidence="2" type="ORF">L195_g040083</name>
</gene>
<dbReference type="SUPFAM" id="SSF102114">
    <property type="entry name" value="Radical SAM enzymes"/>
    <property type="match status" value="1"/>
</dbReference>
<dbReference type="GO" id="GO:0005737">
    <property type="term" value="C:cytoplasm"/>
    <property type="evidence" value="ECO:0007669"/>
    <property type="project" value="TreeGrafter"/>
</dbReference>
<protein>
    <submittedName>
        <fullName evidence="2">Oxygen-independent coproporphyrinogen-III oxidase-like protein sll1917-like protein</fullName>
    </submittedName>
</protein>
<dbReference type="InterPro" id="IPR034505">
    <property type="entry name" value="Coproporphyrinogen-III_oxidase"/>
</dbReference>